<dbReference type="GeneID" id="36622296"/>
<sequence length="69" mass="7726">MMHCRRQPYDEYGAIFGICIVNLTLFLGYAHKIQCFIPLTCSLSGILPLIQASILCFPTHLLPRAASFP</sequence>
<feature type="transmembrane region" description="Helical" evidence="1">
    <location>
        <begin position="12"/>
        <end position="30"/>
    </location>
</feature>
<dbReference type="AlphaFoldDB" id="A0A2T4A0U3"/>
<evidence type="ECO:0000256" key="1">
    <source>
        <dbReference type="SAM" id="Phobius"/>
    </source>
</evidence>
<keyword evidence="1" id="KW-0812">Transmembrane</keyword>
<dbReference type="RefSeq" id="XP_024770356.1">
    <property type="nucleotide sequence ID" value="XM_024913733.1"/>
</dbReference>
<feature type="transmembrane region" description="Helical" evidence="1">
    <location>
        <begin position="36"/>
        <end position="57"/>
    </location>
</feature>
<dbReference type="Proteomes" id="UP000241690">
    <property type="component" value="Unassembled WGS sequence"/>
</dbReference>
<evidence type="ECO:0000313" key="3">
    <source>
        <dbReference type="Proteomes" id="UP000241690"/>
    </source>
</evidence>
<gene>
    <name evidence="2" type="ORF">M431DRAFT_243751</name>
</gene>
<reference evidence="2 3" key="1">
    <citation type="submission" date="2016-07" db="EMBL/GenBank/DDBJ databases">
        <title>Multiple horizontal gene transfer events from other fungi enriched the ability of initially mycotrophic Trichoderma (Ascomycota) to feed on dead plant biomass.</title>
        <authorList>
            <consortium name="DOE Joint Genome Institute"/>
            <person name="Aerts A."/>
            <person name="Atanasova L."/>
            <person name="Chenthamara K."/>
            <person name="Zhang J."/>
            <person name="Grujic M."/>
            <person name="Henrissat B."/>
            <person name="Kuo A."/>
            <person name="Salamov A."/>
            <person name="Lipzen A."/>
            <person name="Labutti K."/>
            <person name="Barry K."/>
            <person name="Miao Y."/>
            <person name="Rahimi M.J."/>
            <person name="Shen Q."/>
            <person name="Grigoriev I.V."/>
            <person name="Kubicek C.P."/>
            <person name="Druzhinina I.S."/>
        </authorList>
    </citation>
    <scope>NUCLEOTIDE SEQUENCE [LARGE SCALE GENOMIC DNA]</scope>
    <source>
        <strain evidence="2 3">CBS 226.95</strain>
    </source>
</reference>
<name>A0A2T4A0U3_TRIHA</name>
<accession>A0A2T4A0U3</accession>
<evidence type="ECO:0000313" key="2">
    <source>
        <dbReference type="EMBL" id="PTB50679.1"/>
    </source>
</evidence>
<keyword evidence="1" id="KW-0472">Membrane</keyword>
<dbReference type="EMBL" id="KZ679687">
    <property type="protein sequence ID" value="PTB50679.1"/>
    <property type="molecule type" value="Genomic_DNA"/>
</dbReference>
<proteinExistence type="predicted"/>
<keyword evidence="1" id="KW-1133">Transmembrane helix</keyword>
<keyword evidence="3" id="KW-1185">Reference proteome</keyword>
<protein>
    <submittedName>
        <fullName evidence="2">Uncharacterized protein</fullName>
    </submittedName>
</protein>
<organism evidence="2 3">
    <name type="scientific">Trichoderma harzianum CBS 226.95</name>
    <dbReference type="NCBI Taxonomy" id="983964"/>
    <lineage>
        <taxon>Eukaryota</taxon>
        <taxon>Fungi</taxon>
        <taxon>Dikarya</taxon>
        <taxon>Ascomycota</taxon>
        <taxon>Pezizomycotina</taxon>
        <taxon>Sordariomycetes</taxon>
        <taxon>Hypocreomycetidae</taxon>
        <taxon>Hypocreales</taxon>
        <taxon>Hypocreaceae</taxon>
        <taxon>Trichoderma</taxon>
    </lineage>
</organism>